<dbReference type="InterPro" id="IPR052709">
    <property type="entry name" value="Transposase-MT_Hybrid"/>
</dbReference>
<dbReference type="PANTHER" id="PTHR46060:SF1">
    <property type="entry name" value="MARINER MOS1 TRANSPOSASE-LIKE PROTEIN"/>
    <property type="match status" value="1"/>
</dbReference>
<evidence type="ECO:0000313" key="2">
    <source>
        <dbReference type="Proteomes" id="UP000663845"/>
    </source>
</evidence>
<comment type="caution">
    <text evidence="1">The sequence shown here is derived from an EMBL/GenBank/DDBJ whole genome shotgun (WGS) entry which is preliminary data.</text>
</comment>
<dbReference type="AlphaFoldDB" id="A0A815Y7W4"/>
<feature type="non-terminal residue" evidence="1">
    <location>
        <position position="1"/>
    </location>
</feature>
<feature type="non-terminal residue" evidence="1">
    <location>
        <position position="109"/>
    </location>
</feature>
<name>A0A815Y7W4_9BILA</name>
<organism evidence="1 2">
    <name type="scientific">Adineta steineri</name>
    <dbReference type="NCBI Taxonomy" id="433720"/>
    <lineage>
        <taxon>Eukaryota</taxon>
        <taxon>Metazoa</taxon>
        <taxon>Spiralia</taxon>
        <taxon>Gnathifera</taxon>
        <taxon>Rotifera</taxon>
        <taxon>Eurotatoria</taxon>
        <taxon>Bdelloidea</taxon>
        <taxon>Adinetida</taxon>
        <taxon>Adinetidae</taxon>
        <taxon>Adineta</taxon>
    </lineage>
</organism>
<dbReference type="Proteomes" id="UP000663845">
    <property type="component" value="Unassembled WGS sequence"/>
</dbReference>
<dbReference type="EMBL" id="CAJNOG010007848">
    <property type="protein sequence ID" value="CAF1566739.1"/>
    <property type="molecule type" value="Genomic_DNA"/>
</dbReference>
<gene>
    <name evidence="1" type="ORF">JYZ213_LOCUS47165</name>
</gene>
<protein>
    <recommendedName>
        <fullName evidence="3">Transposase</fullName>
    </recommendedName>
</protein>
<sequence>ELYSVYGDQAPSLTTVKRWSKLFREGREEIEDEELSGRPVTETTLDNIEEIRSIVNDDPHVTIAELQEHTGLSYGTVDRILSDHLELRKITARYIPKQLTDYQQNERLR</sequence>
<reference evidence="1" key="1">
    <citation type="submission" date="2021-02" db="EMBL/GenBank/DDBJ databases">
        <authorList>
            <person name="Nowell W R."/>
        </authorList>
    </citation>
    <scope>NUCLEOTIDE SEQUENCE</scope>
</reference>
<evidence type="ECO:0008006" key="3">
    <source>
        <dbReference type="Google" id="ProtNLM"/>
    </source>
</evidence>
<proteinExistence type="predicted"/>
<dbReference type="PANTHER" id="PTHR46060">
    <property type="entry name" value="MARINER MOS1 TRANSPOSASE-LIKE PROTEIN"/>
    <property type="match status" value="1"/>
</dbReference>
<evidence type="ECO:0000313" key="1">
    <source>
        <dbReference type="EMBL" id="CAF1566739.1"/>
    </source>
</evidence>
<accession>A0A815Y7W4</accession>